<dbReference type="GeneID" id="115890910"/>
<dbReference type="PANTHER" id="PTHR19303">
    <property type="entry name" value="TRANSPOSON"/>
    <property type="match status" value="1"/>
</dbReference>
<dbReference type="Pfam" id="PF03184">
    <property type="entry name" value="DDE_1"/>
    <property type="match status" value="1"/>
</dbReference>
<dbReference type="PROSITE" id="PS51253">
    <property type="entry name" value="HTH_CENPB"/>
    <property type="match status" value="1"/>
</dbReference>
<dbReference type="InterPro" id="IPR050863">
    <property type="entry name" value="CenT-Element_Derived"/>
</dbReference>
<proteinExistence type="predicted"/>
<sequence length="386" mass="43542">MATEDWFSRFMKRHPQLSLRCAQLTSLSRATSFNEANVNCFFNNLEKVMDKYKFEPKDIYNVDETGITTVQKPNRIVTKKGTRQVGELTSAKRRTLVTLTCVEHFIRDGPIGSTGTGNASGWMQDTEFLKYLHFQKYASATIDHRVLLLLDNHASHISIQALDYCSENGIVVLSFPPHCSHNLQPLDRSVYGPLKKAINSGCDAWMRSNPRKTMTIYNIPSIVTTAFPMALTSSKIQAGFRCTGIFLFNRHIFTAIDYAPSYVTDRPAAAAELRKDEVNKANPENVENDPTTPDEARNKHDETPSPIPVSDEPVASTSRLQKFAPETNSDEDRNYSISSDSQDSTSESSGSNPPKGKKREKRQAEWKRSKMKTARNTGKEYVDRRE</sequence>
<gene>
    <name evidence="5" type="primary">LOC115890910</name>
</gene>
<dbReference type="Gene3D" id="3.30.420.10">
    <property type="entry name" value="Ribonuclease H-like superfamily/Ribonuclease H"/>
    <property type="match status" value="1"/>
</dbReference>
<dbReference type="PANTHER" id="PTHR19303:SF74">
    <property type="entry name" value="POGO TRANSPOSABLE ELEMENT WITH KRAB DOMAIN"/>
    <property type="match status" value="1"/>
</dbReference>
<name>A0A6J2YSQ0_SITOR</name>
<keyword evidence="1" id="KW-0238">DNA-binding</keyword>
<reference evidence="5" key="1">
    <citation type="submission" date="2025-08" db="UniProtKB">
        <authorList>
            <consortium name="RefSeq"/>
        </authorList>
    </citation>
    <scope>IDENTIFICATION</scope>
    <source>
        <tissue evidence="5">Gonads</tissue>
    </source>
</reference>
<feature type="compositionally biased region" description="Basic and acidic residues" evidence="2">
    <location>
        <begin position="294"/>
        <end position="303"/>
    </location>
</feature>
<feature type="compositionally biased region" description="Low complexity" evidence="2">
    <location>
        <begin position="336"/>
        <end position="351"/>
    </location>
</feature>
<evidence type="ECO:0000313" key="4">
    <source>
        <dbReference type="Proteomes" id="UP000504635"/>
    </source>
</evidence>
<dbReference type="InterPro" id="IPR006600">
    <property type="entry name" value="HTH_CenpB_DNA-bd_dom"/>
</dbReference>
<feature type="domain" description="HTH CENPB-type" evidence="3">
    <location>
        <begin position="1"/>
        <end position="20"/>
    </location>
</feature>
<evidence type="ECO:0000256" key="1">
    <source>
        <dbReference type="ARBA" id="ARBA00023125"/>
    </source>
</evidence>
<organism evidence="4 5">
    <name type="scientific">Sitophilus oryzae</name>
    <name type="common">Rice weevil</name>
    <name type="synonym">Curculio oryzae</name>
    <dbReference type="NCBI Taxonomy" id="7048"/>
    <lineage>
        <taxon>Eukaryota</taxon>
        <taxon>Metazoa</taxon>
        <taxon>Ecdysozoa</taxon>
        <taxon>Arthropoda</taxon>
        <taxon>Hexapoda</taxon>
        <taxon>Insecta</taxon>
        <taxon>Pterygota</taxon>
        <taxon>Neoptera</taxon>
        <taxon>Endopterygota</taxon>
        <taxon>Coleoptera</taxon>
        <taxon>Polyphaga</taxon>
        <taxon>Cucujiformia</taxon>
        <taxon>Curculionidae</taxon>
        <taxon>Dryophthorinae</taxon>
        <taxon>Sitophilus</taxon>
    </lineage>
</organism>
<evidence type="ECO:0000256" key="2">
    <source>
        <dbReference type="SAM" id="MobiDB-lite"/>
    </source>
</evidence>
<dbReference type="InParanoid" id="A0A6J2YSQ0"/>
<dbReference type="GO" id="GO:0003677">
    <property type="term" value="F:DNA binding"/>
    <property type="evidence" value="ECO:0007669"/>
    <property type="project" value="UniProtKB-KW"/>
</dbReference>
<keyword evidence="4" id="KW-1185">Reference proteome</keyword>
<dbReference type="InterPro" id="IPR036397">
    <property type="entry name" value="RNaseH_sf"/>
</dbReference>
<feature type="region of interest" description="Disordered" evidence="2">
    <location>
        <begin position="274"/>
        <end position="386"/>
    </location>
</feature>
<dbReference type="AlphaFoldDB" id="A0A6J2YSQ0"/>
<evidence type="ECO:0000259" key="3">
    <source>
        <dbReference type="PROSITE" id="PS51253"/>
    </source>
</evidence>
<protein>
    <submittedName>
        <fullName evidence="5">Uncharacterized protein LOC115890910</fullName>
    </submittedName>
</protein>
<dbReference type="OrthoDB" id="4327074at2759"/>
<dbReference type="Proteomes" id="UP000504635">
    <property type="component" value="Unplaced"/>
</dbReference>
<dbReference type="RefSeq" id="XP_030767133.1">
    <property type="nucleotide sequence ID" value="XM_030911273.1"/>
</dbReference>
<feature type="compositionally biased region" description="Basic and acidic residues" evidence="2">
    <location>
        <begin position="377"/>
        <end position="386"/>
    </location>
</feature>
<dbReference type="GO" id="GO:0005634">
    <property type="term" value="C:nucleus"/>
    <property type="evidence" value="ECO:0007669"/>
    <property type="project" value="TreeGrafter"/>
</dbReference>
<evidence type="ECO:0000313" key="5">
    <source>
        <dbReference type="RefSeq" id="XP_030767133.1"/>
    </source>
</evidence>
<dbReference type="InterPro" id="IPR004875">
    <property type="entry name" value="DDE_SF_endonuclease_dom"/>
</dbReference>
<accession>A0A6J2YSQ0</accession>
<dbReference type="KEGG" id="soy:115890910"/>